<dbReference type="EMBL" id="JAGPXC010000011">
    <property type="protein sequence ID" value="KAH6645557.1"/>
    <property type="molecule type" value="Genomic_DNA"/>
</dbReference>
<organism evidence="1 2">
    <name type="scientific">Truncatella angustata</name>
    <dbReference type="NCBI Taxonomy" id="152316"/>
    <lineage>
        <taxon>Eukaryota</taxon>
        <taxon>Fungi</taxon>
        <taxon>Dikarya</taxon>
        <taxon>Ascomycota</taxon>
        <taxon>Pezizomycotina</taxon>
        <taxon>Sordariomycetes</taxon>
        <taxon>Xylariomycetidae</taxon>
        <taxon>Amphisphaeriales</taxon>
        <taxon>Sporocadaceae</taxon>
        <taxon>Truncatella</taxon>
    </lineage>
</organism>
<evidence type="ECO:0000313" key="2">
    <source>
        <dbReference type="Proteomes" id="UP000758603"/>
    </source>
</evidence>
<gene>
    <name evidence="1" type="ORF">BKA67DRAFT_541767</name>
</gene>
<comment type="caution">
    <text evidence="1">The sequence shown here is derived from an EMBL/GenBank/DDBJ whole genome shotgun (WGS) entry which is preliminary data.</text>
</comment>
<protein>
    <submittedName>
        <fullName evidence="1">Uncharacterized protein</fullName>
    </submittedName>
</protein>
<dbReference type="AlphaFoldDB" id="A0A9P8UB56"/>
<keyword evidence="2" id="KW-1185">Reference proteome</keyword>
<sequence>MASTIHNPTDSHTLMVPMSVHHLAIQEFAGILHHYEAYMEGVRHRNTHLQQVIDQLHTKIDEMPDFQQNQEKVALSGNLSPLLVVMQDRFSVCPQIHSHQSGGRVQGRPLAVERDLKLYTLNHYFLTITTRRSYGARLKETLKPHARKEKTTQFGAHLVANLNDVTEAFSNKSDRCTYQSKY</sequence>
<evidence type="ECO:0000313" key="1">
    <source>
        <dbReference type="EMBL" id="KAH6645557.1"/>
    </source>
</evidence>
<dbReference type="RefSeq" id="XP_045952071.1">
    <property type="nucleotide sequence ID" value="XM_046100986.1"/>
</dbReference>
<dbReference type="Proteomes" id="UP000758603">
    <property type="component" value="Unassembled WGS sequence"/>
</dbReference>
<name>A0A9P8UB56_9PEZI</name>
<reference evidence="1" key="1">
    <citation type="journal article" date="2021" name="Nat. Commun.">
        <title>Genetic determinants of endophytism in the Arabidopsis root mycobiome.</title>
        <authorList>
            <person name="Mesny F."/>
            <person name="Miyauchi S."/>
            <person name="Thiergart T."/>
            <person name="Pickel B."/>
            <person name="Atanasova L."/>
            <person name="Karlsson M."/>
            <person name="Huettel B."/>
            <person name="Barry K.W."/>
            <person name="Haridas S."/>
            <person name="Chen C."/>
            <person name="Bauer D."/>
            <person name="Andreopoulos W."/>
            <person name="Pangilinan J."/>
            <person name="LaButti K."/>
            <person name="Riley R."/>
            <person name="Lipzen A."/>
            <person name="Clum A."/>
            <person name="Drula E."/>
            <person name="Henrissat B."/>
            <person name="Kohler A."/>
            <person name="Grigoriev I.V."/>
            <person name="Martin F.M."/>
            <person name="Hacquard S."/>
        </authorList>
    </citation>
    <scope>NUCLEOTIDE SEQUENCE</scope>
    <source>
        <strain evidence="1">MPI-SDFR-AT-0073</strain>
    </source>
</reference>
<accession>A0A9P8UB56</accession>
<dbReference type="GeneID" id="70129878"/>
<proteinExistence type="predicted"/>